<dbReference type="AlphaFoldDB" id="A0A8S1PUS1"/>
<evidence type="ECO:0000256" key="1">
    <source>
        <dbReference type="ARBA" id="ARBA00011245"/>
    </source>
</evidence>
<dbReference type="Pfam" id="PF00069">
    <property type="entry name" value="Pkinase"/>
    <property type="match status" value="1"/>
</dbReference>
<evidence type="ECO:0000313" key="5">
    <source>
        <dbReference type="EMBL" id="CAD8106866.1"/>
    </source>
</evidence>
<reference evidence="5" key="1">
    <citation type="submission" date="2021-01" db="EMBL/GenBank/DDBJ databases">
        <authorList>
            <consortium name="Genoscope - CEA"/>
            <person name="William W."/>
        </authorList>
    </citation>
    <scope>NUCLEOTIDE SEQUENCE</scope>
</reference>
<dbReference type="PANTHER" id="PTHR24347">
    <property type="entry name" value="SERINE/THREONINE-PROTEIN KINASE"/>
    <property type="match status" value="1"/>
</dbReference>
<dbReference type="GO" id="GO:0004672">
    <property type="term" value="F:protein kinase activity"/>
    <property type="evidence" value="ECO:0007669"/>
    <property type="project" value="InterPro"/>
</dbReference>
<protein>
    <recommendedName>
        <fullName evidence="4">Protein kinase domain-containing protein</fullName>
    </recommendedName>
</protein>
<dbReference type="PROSITE" id="PS50011">
    <property type="entry name" value="PROTEIN_KINASE_DOM"/>
    <property type="match status" value="1"/>
</dbReference>
<dbReference type="InterPro" id="IPR000719">
    <property type="entry name" value="Prot_kinase_dom"/>
</dbReference>
<sequence length="510" mass="59136">MNQLNDLLIDQEEKQSNFITQYCKPLRILGKGAFSTVVEIQNLMTNKKGALKIIEKSHFNTLQLEMLRKEAQLLNQLNHQNIVRVTFSKETKSKLFIMMDLITGVTLEQFQQNKLDDQIVHSIVKQLLQAINYLHSMDIIHRDIKPENIMISQLGEDVKVTLIDFGLSAQLTYLEGTGIMSDNCGTFLYMAPELIQKKKYNRSVDIWAMGIVVFNLLTQGQHPFYQQFDDKESYCKKVQQMKWNWQPGMNNNSINFLIRTVAYLPEDRLNINQCLDHPWITGKEDSTEPFTFIEILKSHCNFQKIKSLIQAIQFIQQLKVLCPNVNQYKHYSTPMAKELNRPITIPKVKKQSISQTNEKFRQFKQEVFQGSNADTGSIGSNRISQFKIQTITLKSQRRQRTSCDQLQKLEQQKESSKYLFPHFHRSLDRSVKSNQTTNTTADNSLNQSSILQKSGIIDSRQYQSNGKTLQQLKRTNHVSRGQNILIQQEVLTSQRLRTSKPPIQKKSLND</sequence>
<dbReference type="GO" id="GO:0005524">
    <property type="term" value="F:ATP binding"/>
    <property type="evidence" value="ECO:0007669"/>
    <property type="project" value="UniProtKB-KW"/>
</dbReference>
<keyword evidence="2" id="KW-0547">Nucleotide-binding</keyword>
<dbReference type="FunFam" id="1.10.510.10:FF:000571">
    <property type="entry name" value="Maternal embryonic leucine zipper kinase"/>
    <property type="match status" value="1"/>
</dbReference>
<name>A0A8S1PUS1_PARPR</name>
<keyword evidence="3" id="KW-0067">ATP-binding</keyword>
<evidence type="ECO:0000256" key="2">
    <source>
        <dbReference type="ARBA" id="ARBA00022741"/>
    </source>
</evidence>
<gene>
    <name evidence="5" type="ORF">PPRIM_AZ9-3.1.T1320022</name>
</gene>
<keyword evidence="6" id="KW-1185">Reference proteome</keyword>
<evidence type="ECO:0000259" key="4">
    <source>
        <dbReference type="PROSITE" id="PS50011"/>
    </source>
</evidence>
<organism evidence="5 6">
    <name type="scientific">Paramecium primaurelia</name>
    <dbReference type="NCBI Taxonomy" id="5886"/>
    <lineage>
        <taxon>Eukaryota</taxon>
        <taxon>Sar</taxon>
        <taxon>Alveolata</taxon>
        <taxon>Ciliophora</taxon>
        <taxon>Intramacronucleata</taxon>
        <taxon>Oligohymenophorea</taxon>
        <taxon>Peniculida</taxon>
        <taxon>Parameciidae</taxon>
        <taxon>Paramecium</taxon>
    </lineage>
</organism>
<evidence type="ECO:0000313" key="6">
    <source>
        <dbReference type="Proteomes" id="UP000688137"/>
    </source>
</evidence>
<dbReference type="PROSITE" id="PS00108">
    <property type="entry name" value="PROTEIN_KINASE_ST"/>
    <property type="match status" value="1"/>
</dbReference>
<accession>A0A8S1PUS1</accession>
<dbReference type="Proteomes" id="UP000688137">
    <property type="component" value="Unassembled WGS sequence"/>
</dbReference>
<dbReference type="OMA" id="KLYIMMD"/>
<dbReference type="InterPro" id="IPR008271">
    <property type="entry name" value="Ser/Thr_kinase_AS"/>
</dbReference>
<proteinExistence type="predicted"/>
<dbReference type="EMBL" id="CAJJDM010000135">
    <property type="protein sequence ID" value="CAD8106866.1"/>
    <property type="molecule type" value="Genomic_DNA"/>
</dbReference>
<evidence type="ECO:0000256" key="3">
    <source>
        <dbReference type="ARBA" id="ARBA00022840"/>
    </source>
</evidence>
<comment type="caution">
    <text evidence="5">The sequence shown here is derived from an EMBL/GenBank/DDBJ whole genome shotgun (WGS) entry which is preliminary data.</text>
</comment>
<comment type="subunit">
    <text evidence="1">Monomer.</text>
</comment>
<dbReference type="SMART" id="SM00220">
    <property type="entry name" value="S_TKc"/>
    <property type="match status" value="1"/>
</dbReference>
<feature type="domain" description="Protein kinase" evidence="4">
    <location>
        <begin position="23"/>
        <end position="280"/>
    </location>
</feature>